<comment type="caution">
    <text evidence="2">The sequence shown here is derived from an EMBL/GenBank/DDBJ whole genome shotgun (WGS) entry which is preliminary data.</text>
</comment>
<dbReference type="PANTHER" id="PTHR33294:SF5">
    <property type="entry name" value="AWPM-19-LIKE FAMILY PROTEIN"/>
    <property type="match status" value="1"/>
</dbReference>
<keyword evidence="1" id="KW-0472">Membrane</keyword>
<evidence type="ECO:0000256" key="1">
    <source>
        <dbReference type="SAM" id="Phobius"/>
    </source>
</evidence>
<evidence type="ECO:0000313" key="2">
    <source>
        <dbReference type="EMBL" id="CAK9251484.1"/>
    </source>
</evidence>
<sequence length="175" mass="17821">MAFGVGRALTTPLAVINFILYLIAAALAGWALNKYIDGSGVGNAATQWFLPIALIASVVGLASILAGTHHLRVYRTDSLSAAHAAALIAWLLTLLAMGLAAKEIHIGGARGGRLKTLEALLIILSLFQLLYLLSLHSGLLGSNYGPTYNNAAGTGTGTGVGPKAGNYGTPAAAAV</sequence>
<feature type="transmembrane region" description="Helical" evidence="1">
    <location>
        <begin position="79"/>
        <end position="99"/>
    </location>
</feature>
<evidence type="ECO:0000313" key="3">
    <source>
        <dbReference type="Proteomes" id="UP001497444"/>
    </source>
</evidence>
<keyword evidence="1" id="KW-1133">Transmembrane helix</keyword>
<dbReference type="Pfam" id="PF05512">
    <property type="entry name" value="AWPM-19"/>
    <property type="match status" value="1"/>
</dbReference>
<gene>
    <name evidence="2" type="ORF">CSSPJE1EN1_LOCUS26862</name>
</gene>
<reference evidence="2" key="1">
    <citation type="submission" date="2024-02" db="EMBL/GenBank/DDBJ databases">
        <authorList>
            <consortium name="ELIXIR-Norway"/>
            <consortium name="Elixir Norway"/>
        </authorList>
    </citation>
    <scope>NUCLEOTIDE SEQUENCE</scope>
</reference>
<dbReference type="PANTHER" id="PTHR33294">
    <property type="entry name" value="AWPM-19-LIKE FAMILY PROTEIN"/>
    <property type="match status" value="1"/>
</dbReference>
<dbReference type="EMBL" id="CAXAQS010000394">
    <property type="protein sequence ID" value="CAK9251484.1"/>
    <property type="molecule type" value="Genomic_DNA"/>
</dbReference>
<proteinExistence type="predicted"/>
<dbReference type="Proteomes" id="UP001497444">
    <property type="component" value="Unassembled WGS sequence"/>
</dbReference>
<feature type="transmembrane region" description="Helical" evidence="1">
    <location>
        <begin position="119"/>
        <end position="139"/>
    </location>
</feature>
<accession>A0ABP0VAN9</accession>
<keyword evidence="1" id="KW-0812">Transmembrane</keyword>
<feature type="transmembrane region" description="Helical" evidence="1">
    <location>
        <begin position="12"/>
        <end position="36"/>
    </location>
</feature>
<dbReference type="InterPro" id="IPR008390">
    <property type="entry name" value="AWPM-19"/>
</dbReference>
<organism evidence="2 3">
    <name type="scientific">Sphagnum jensenii</name>
    <dbReference type="NCBI Taxonomy" id="128206"/>
    <lineage>
        <taxon>Eukaryota</taxon>
        <taxon>Viridiplantae</taxon>
        <taxon>Streptophyta</taxon>
        <taxon>Embryophyta</taxon>
        <taxon>Bryophyta</taxon>
        <taxon>Sphagnophytina</taxon>
        <taxon>Sphagnopsida</taxon>
        <taxon>Sphagnales</taxon>
        <taxon>Sphagnaceae</taxon>
        <taxon>Sphagnum</taxon>
    </lineage>
</organism>
<feature type="transmembrane region" description="Helical" evidence="1">
    <location>
        <begin position="48"/>
        <end position="67"/>
    </location>
</feature>
<keyword evidence="3" id="KW-1185">Reference proteome</keyword>
<name>A0ABP0VAN9_9BRYO</name>
<protein>
    <submittedName>
        <fullName evidence="2">Uncharacterized protein</fullName>
    </submittedName>
</protein>